<reference evidence="1 2" key="1">
    <citation type="journal article" date="2015" name="Nature">
        <title>rRNA introns, odd ribosomes, and small enigmatic genomes across a large radiation of phyla.</title>
        <authorList>
            <person name="Brown C.T."/>
            <person name="Hug L.A."/>
            <person name="Thomas B.C."/>
            <person name="Sharon I."/>
            <person name="Castelle C.J."/>
            <person name="Singh A."/>
            <person name="Wilkins M.J."/>
            <person name="Williams K.H."/>
            <person name="Banfield J.F."/>
        </authorList>
    </citation>
    <scope>NUCLEOTIDE SEQUENCE [LARGE SCALE GENOMIC DNA]</scope>
</reference>
<accession>A0A0G1BBU0</accession>
<comment type="caution">
    <text evidence="1">The sequence shown here is derived from an EMBL/GenBank/DDBJ whole genome shotgun (WGS) entry which is preliminary data.</text>
</comment>
<name>A0A0G1BBU0_9BACT</name>
<protein>
    <submittedName>
        <fullName evidence="1">Uncharacterized protein</fullName>
    </submittedName>
</protein>
<evidence type="ECO:0000313" key="1">
    <source>
        <dbReference type="EMBL" id="KKS43816.1"/>
    </source>
</evidence>
<dbReference type="AlphaFoldDB" id="A0A0G1BBU0"/>
<organism evidence="1 2">
    <name type="scientific">Candidatus Azambacteria bacterium GW2011_GWB1_42_17</name>
    <dbReference type="NCBI Taxonomy" id="1618615"/>
    <lineage>
        <taxon>Bacteria</taxon>
        <taxon>Candidatus Azamiibacteriota</taxon>
    </lineage>
</organism>
<dbReference type="Proteomes" id="UP000033986">
    <property type="component" value="Unassembled WGS sequence"/>
</dbReference>
<dbReference type="EMBL" id="LCDB01000022">
    <property type="protein sequence ID" value="KKS43816.1"/>
    <property type="molecule type" value="Genomic_DNA"/>
</dbReference>
<gene>
    <name evidence="1" type="ORF">UV07_C0022G0011</name>
</gene>
<evidence type="ECO:0000313" key="2">
    <source>
        <dbReference type="Proteomes" id="UP000033986"/>
    </source>
</evidence>
<proteinExistence type="predicted"/>
<sequence>MLIKHIIGAIPIESFNEVVGILTRAAYESFAAAIGVVSSFNSVLPDSFTYLVAAFSDSSGQNKTIIGCVRKDIFPGYHDMVSKNIFPIIFLQEKLPDGKCEIKKLYIDKVSFSGGEKLPDL</sequence>